<dbReference type="InterPro" id="IPR039753">
    <property type="entry name" value="RG7MT1"/>
</dbReference>
<dbReference type="SUPFAM" id="SSF55154">
    <property type="entry name" value="CYTH-like phosphatases"/>
    <property type="match status" value="1"/>
</dbReference>
<organism evidence="12">
    <name type="scientific">viral metagenome</name>
    <dbReference type="NCBI Taxonomy" id="1070528"/>
    <lineage>
        <taxon>unclassified sequences</taxon>
        <taxon>metagenomes</taxon>
        <taxon>organismal metagenomes</taxon>
    </lineage>
</organism>
<evidence type="ECO:0000256" key="6">
    <source>
        <dbReference type="ARBA" id="ARBA00022741"/>
    </source>
</evidence>
<evidence type="ECO:0000256" key="3">
    <source>
        <dbReference type="ARBA" id="ARBA00022664"/>
    </source>
</evidence>
<dbReference type="InterPro" id="IPR012340">
    <property type="entry name" value="NA-bd_OB-fold"/>
</dbReference>
<reference evidence="12" key="1">
    <citation type="journal article" date="2020" name="Nature">
        <title>Giant virus diversity and host interactions through global metagenomics.</title>
        <authorList>
            <person name="Schulz F."/>
            <person name="Roux S."/>
            <person name="Paez-Espino D."/>
            <person name="Jungbluth S."/>
            <person name="Walsh D.A."/>
            <person name="Denef V.J."/>
            <person name="McMahon K.D."/>
            <person name="Konstantinidis K.T."/>
            <person name="Eloe-Fadrosh E.A."/>
            <person name="Kyrpides N.C."/>
            <person name="Woyke T."/>
        </authorList>
    </citation>
    <scope>NUCLEOTIDE SEQUENCE</scope>
    <source>
        <strain evidence="12">GVMAG-M-3300024258-14</strain>
    </source>
</reference>
<evidence type="ECO:0000313" key="12">
    <source>
        <dbReference type="EMBL" id="QHT93744.1"/>
    </source>
</evidence>
<keyword evidence="3" id="KW-0507">mRNA processing</keyword>
<comment type="pathway">
    <text evidence="1">mRNA processing; mRNA capping.</text>
</comment>
<dbReference type="Pfam" id="PF01331">
    <property type="entry name" value="mRNA_cap_enzyme"/>
    <property type="match status" value="1"/>
</dbReference>
<dbReference type="EMBL" id="MN740210">
    <property type="protein sequence ID" value="QHT93744.1"/>
    <property type="molecule type" value="Genomic_DNA"/>
</dbReference>
<dbReference type="InterPro" id="IPR004971">
    <property type="entry name" value="mRNA_G-N7_MeTrfase_dom"/>
</dbReference>
<dbReference type="Gene3D" id="3.40.50.150">
    <property type="entry name" value="Vaccinia Virus protein VP39"/>
    <property type="match status" value="1"/>
</dbReference>
<dbReference type="AlphaFoldDB" id="A0A6C0IKM1"/>
<evidence type="ECO:0000256" key="7">
    <source>
        <dbReference type="ARBA" id="ARBA00022884"/>
    </source>
</evidence>
<dbReference type="InterPro" id="IPR033469">
    <property type="entry name" value="CYTH-like_dom_sf"/>
</dbReference>
<dbReference type="SUPFAM" id="SSF53335">
    <property type="entry name" value="S-adenosyl-L-methionine-dependent methyltransferases"/>
    <property type="match status" value="1"/>
</dbReference>
<dbReference type="InterPro" id="IPR029063">
    <property type="entry name" value="SAM-dependent_MTases_sf"/>
</dbReference>
<keyword evidence="9" id="KW-0342">GTP-binding</keyword>
<name>A0A6C0IKM1_9ZZZZ</name>
<feature type="domain" description="MRNA cap 0 methyltransferase" evidence="11">
    <location>
        <begin position="791"/>
        <end position="1113"/>
    </location>
</feature>
<keyword evidence="7" id="KW-0694">RNA-binding</keyword>
<dbReference type="PANTHER" id="PTHR12189">
    <property type="entry name" value="MRNA GUANINE-7- METHYLTRANSFERASE"/>
    <property type="match status" value="1"/>
</dbReference>
<feature type="region of interest" description="Disordered" evidence="10">
    <location>
        <begin position="45"/>
        <end position="68"/>
    </location>
</feature>
<dbReference type="GO" id="GO:0004482">
    <property type="term" value="F:mRNA 5'-cap (guanine-N7-)-methyltransferase activity"/>
    <property type="evidence" value="ECO:0007669"/>
    <property type="project" value="InterPro"/>
</dbReference>
<evidence type="ECO:0000256" key="4">
    <source>
        <dbReference type="ARBA" id="ARBA00022679"/>
    </source>
</evidence>
<dbReference type="GO" id="GO:0005524">
    <property type="term" value="F:ATP binding"/>
    <property type="evidence" value="ECO:0007669"/>
    <property type="project" value="InterPro"/>
</dbReference>
<dbReference type="Pfam" id="PF03291">
    <property type="entry name" value="mRNA_G-N7_MeTrfase"/>
    <property type="match status" value="1"/>
</dbReference>
<evidence type="ECO:0000259" key="11">
    <source>
        <dbReference type="PROSITE" id="PS51562"/>
    </source>
</evidence>
<evidence type="ECO:0000256" key="2">
    <source>
        <dbReference type="ARBA" id="ARBA00022603"/>
    </source>
</evidence>
<dbReference type="GO" id="GO:0005634">
    <property type="term" value="C:nucleus"/>
    <property type="evidence" value="ECO:0007669"/>
    <property type="project" value="TreeGrafter"/>
</dbReference>
<evidence type="ECO:0000256" key="9">
    <source>
        <dbReference type="ARBA" id="ARBA00023134"/>
    </source>
</evidence>
<evidence type="ECO:0000256" key="1">
    <source>
        <dbReference type="ARBA" id="ARBA00005129"/>
    </source>
</evidence>
<keyword evidence="4" id="KW-0808">Transferase</keyword>
<evidence type="ECO:0000256" key="8">
    <source>
        <dbReference type="ARBA" id="ARBA00023042"/>
    </source>
</evidence>
<keyword evidence="6" id="KW-0547">Nucleotide-binding</keyword>
<dbReference type="UniPathway" id="UPA00922"/>
<sequence>MDLSKLPSDLYSVYENLSSKAKNKIKDFNFNDMKWFLKEYAQEKQLKKDKKAKEKEAKEKEDEEKRFRDDKDETDFDKLIKLYYQSVNFNSSSIVTPELEVKFGTKGNKPLNRNNYDDVIKKLKSNGFRYLDNKTSYFLRIQSEYTNKSGFKRMSSNRIEINDLKAIQMYCKTNNLKQLYENDPTSLLFIEKSLYSVDKKRVFPVNVNDFNFRVSYNLEKKIDTRIIMSILNNWEENKKTFRYINRCSFVNDDYPFIIDISIVKSSSKDINTRQYNPVYNIEDSNVFNNRENYEIEIEIDNNKINSPKYNSHKKIMVALRETVKLVLSGIQGTNYPVSYKEQETIQKEYLKMIFEKEAENMKIGRTNFIGPNSVTLQLHNVGQIDDEYETNEINIRNNFVVTEKADGLRHLMFINNQGRIYLISQGMNIKFTGSITKNSNAFNTIFDGELVLHDKNNNFINYYLVFDIYFINNYDLRGNKFMVYQDEKGHDESRYYLLRKLISELDDVSVVDGLVSPIFISYKTFYPDNEETNNIFDGCRTILGYEKDGIYPYTIDGLIFTHSHYGVGSNKIGVAGPKENITWNYSFKWKPPEFNTIDFMVSVVKESGEQDIHTSIQDGKNMSGTSDVIEYSTIILRTGFNEDVDGYINPCQDVIDDKIAEEFEKKGGKTLPYQFYPTEPFDINAGVTNIVLKRNSNNEAIMKTHENTVFYDNDIVEFSYDTSREPGFRWIPLRVRYDKKFPNKYETANSNWKSIHFPVTENILINNSDIPSLSLSDDKYYNTSGNTRDYYTTNLKDFHNLVIKKALINSVSNKGNTLIDFACGKAGDLPKWIDSKLSFVFGIDKSKDNIENRLNGACARYLGKKKKNNNILNALFINGDSGFNLRNGQGIESVKEKHIANVVFGEGKEMVGPGVEKNYKIGENGFNISSCQFALHYFFRDPNILQGFLTNVAECTKMNGYFIGTAYDGKKIFNMLSDKNINESIKIMENDKKIWEIVKEYDSFSFQDDSSSIGYKITVFQESINQYISEYLINFNYLVRLMEQYGFKLLEDNETQELGLPSSLGNFELMYNNMKTDIKRNKRMTWKYGNAPNMTKSEKKISFLNNYFVFKKIREVNVNNINLDLNEYENPDKDLTISQTIKKTDDNDNDNNNKNKNKNKIVKLNKTLKIVPAEGVKQNKTKKVKKIVLEK</sequence>
<dbReference type="InterPro" id="IPR013846">
    <property type="entry name" value="mRNA_cap_enzyme_C"/>
</dbReference>
<dbReference type="GO" id="GO:0004484">
    <property type="term" value="F:mRNA guanylyltransferase activity"/>
    <property type="evidence" value="ECO:0007669"/>
    <property type="project" value="InterPro"/>
</dbReference>
<dbReference type="GO" id="GO:0003723">
    <property type="term" value="F:RNA binding"/>
    <property type="evidence" value="ECO:0007669"/>
    <property type="project" value="UniProtKB-KW"/>
</dbReference>
<dbReference type="PANTHER" id="PTHR12189:SF2">
    <property type="entry name" value="MRNA CAP GUANINE-N7 METHYLTRANSFERASE"/>
    <property type="match status" value="1"/>
</dbReference>
<dbReference type="SUPFAM" id="SSF50249">
    <property type="entry name" value="Nucleic acid-binding proteins"/>
    <property type="match status" value="1"/>
</dbReference>
<evidence type="ECO:0000256" key="5">
    <source>
        <dbReference type="ARBA" id="ARBA00022691"/>
    </source>
</evidence>
<dbReference type="Gene3D" id="3.30.470.30">
    <property type="entry name" value="DNA ligase/mRNA capping enzyme"/>
    <property type="match status" value="1"/>
</dbReference>
<dbReference type="GO" id="GO:0005525">
    <property type="term" value="F:GTP binding"/>
    <property type="evidence" value="ECO:0007669"/>
    <property type="project" value="UniProtKB-KW"/>
</dbReference>
<dbReference type="SUPFAM" id="SSF56091">
    <property type="entry name" value="DNA ligase/mRNA capping enzyme, catalytic domain"/>
    <property type="match status" value="1"/>
</dbReference>
<protein>
    <recommendedName>
        <fullName evidence="11">mRNA cap 0 methyltransferase domain-containing protein</fullName>
    </recommendedName>
</protein>
<dbReference type="PROSITE" id="PS51562">
    <property type="entry name" value="RNA_CAP0_MT"/>
    <property type="match status" value="1"/>
</dbReference>
<accession>A0A6C0IKM1</accession>
<keyword evidence="8" id="KW-0506">mRNA capping</keyword>
<dbReference type="Pfam" id="PF03919">
    <property type="entry name" value="mRNA_cap_C"/>
    <property type="match status" value="1"/>
</dbReference>
<keyword evidence="2" id="KW-0489">Methyltransferase</keyword>
<dbReference type="Gene3D" id="2.40.50.140">
    <property type="entry name" value="Nucleic acid-binding proteins"/>
    <property type="match status" value="1"/>
</dbReference>
<dbReference type="InterPro" id="IPR001339">
    <property type="entry name" value="mRNA_cap_enzyme_adenylation"/>
</dbReference>
<evidence type="ECO:0000256" key="10">
    <source>
        <dbReference type="SAM" id="MobiDB-lite"/>
    </source>
</evidence>
<keyword evidence="5" id="KW-0949">S-adenosyl-L-methionine</keyword>
<proteinExistence type="predicted"/>